<feature type="domain" description="6-phosphogluconate dehydrogenase NADP-binding" evidence="5">
    <location>
        <begin position="9"/>
        <end position="163"/>
    </location>
</feature>
<feature type="domain" description="3-hydroxyisobutyrate dehydrogenase-like NAD-binding" evidence="6">
    <location>
        <begin position="166"/>
        <end position="283"/>
    </location>
</feature>
<dbReference type="PIRSF" id="PIRSF000103">
    <property type="entry name" value="HIBADH"/>
    <property type="match status" value="1"/>
</dbReference>
<evidence type="ECO:0000313" key="7">
    <source>
        <dbReference type="EMBL" id="GIF07080.1"/>
    </source>
</evidence>
<dbReference type="GO" id="GO:0016491">
    <property type="term" value="F:oxidoreductase activity"/>
    <property type="evidence" value="ECO:0007669"/>
    <property type="project" value="UniProtKB-KW"/>
</dbReference>
<sequence length="295" mass="30146">MSAAERPSVAVIGLGAMGSGMAASLLRAGFAVTVFNRTAARAEPLAALGASVAASATDAFAAAPVVVLSLADEAAVTEVLFGAGSPPRGTTVVDTSTVSPTFARSAGERLSALGVDRVEACVIGNPPMAREGRLRILTAGDPAIAERVGPVLRACGQQVRHVGRSGLASTVKLAFNLLLGVQTAGLAEAVGLVEAAGLPRDVLLTALEHSGWRSPVLSFRAGYMAGHNYRPAGFRAELMRKDLDLACAEAAEHQVRLPVTERAAERFATVVRGGRGDEDAAVLAEFTAAAPVASR</sequence>
<evidence type="ECO:0000259" key="6">
    <source>
        <dbReference type="Pfam" id="PF14833"/>
    </source>
</evidence>
<evidence type="ECO:0000256" key="2">
    <source>
        <dbReference type="ARBA" id="ARBA00023002"/>
    </source>
</evidence>
<name>A0A919NA76_9ACTN</name>
<dbReference type="Pfam" id="PF14833">
    <property type="entry name" value="NAD_binding_11"/>
    <property type="match status" value="1"/>
</dbReference>
<dbReference type="GO" id="GO:0051287">
    <property type="term" value="F:NAD binding"/>
    <property type="evidence" value="ECO:0007669"/>
    <property type="project" value="InterPro"/>
</dbReference>
<dbReference type="Proteomes" id="UP000629619">
    <property type="component" value="Unassembled WGS sequence"/>
</dbReference>
<dbReference type="InterPro" id="IPR008927">
    <property type="entry name" value="6-PGluconate_DH-like_C_sf"/>
</dbReference>
<dbReference type="InterPro" id="IPR015815">
    <property type="entry name" value="HIBADH-related"/>
</dbReference>
<dbReference type="PANTHER" id="PTHR43580">
    <property type="entry name" value="OXIDOREDUCTASE GLYR1-RELATED"/>
    <property type="match status" value="1"/>
</dbReference>
<dbReference type="PROSITE" id="PS00895">
    <property type="entry name" value="3_HYDROXYISOBUT_DH"/>
    <property type="match status" value="1"/>
</dbReference>
<feature type="active site" evidence="4">
    <location>
        <position position="172"/>
    </location>
</feature>
<reference evidence="7" key="1">
    <citation type="submission" date="2021-01" db="EMBL/GenBank/DDBJ databases">
        <title>Whole genome shotgun sequence of Actinoplanes siamensis NBRC 109076.</title>
        <authorList>
            <person name="Komaki H."/>
            <person name="Tamura T."/>
        </authorList>
    </citation>
    <scope>NUCLEOTIDE SEQUENCE</scope>
    <source>
        <strain evidence="7">NBRC 109076</strain>
    </source>
</reference>
<dbReference type="EMBL" id="BOMW01000044">
    <property type="protein sequence ID" value="GIF07080.1"/>
    <property type="molecule type" value="Genomic_DNA"/>
</dbReference>
<dbReference type="InterPro" id="IPR013328">
    <property type="entry name" value="6PGD_dom2"/>
</dbReference>
<keyword evidence="8" id="KW-1185">Reference proteome</keyword>
<evidence type="ECO:0000259" key="5">
    <source>
        <dbReference type="Pfam" id="PF03446"/>
    </source>
</evidence>
<keyword evidence="2" id="KW-0560">Oxidoreductase</keyword>
<dbReference type="InterPro" id="IPR002204">
    <property type="entry name" value="3-OH-isobutyrate_DH-rel_CS"/>
</dbReference>
<organism evidence="7 8">
    <name type="scientific">Actinoplanes siamensis</name>
    <dbReference type="NCBI Taxonomy" id="1223317"/>
    <lineage>
        <taxon>Bacteria</taxon>
        <taxon>Bacillati</taxon>
        <taxon>Actinomycetota</taxon>
        <taxon>Actinomycetes</taxon>
        <taxon>Micromonosporales</taxon>
        <taxon>Micromonosporaceae</taxon>
        <taxon>Actinoplanes</taxon>
    </lineage>
</organism>
<comment type="caution">
    <text evidence="7">The sequence shown here is derived from an EMBL/GenBank/DDBJ whole genome shotgun (WGS) entry which is preliminary data.</text>
</comment>
<dbReference type="InterPro" id="IPR051265">
    <property type="entry name" value="HIBADH-related_NP60_sf"/>
</dbReference>
<dbReference type="InterPro" id="IPR006115">
    <property type="entry name" value="6PGDH_NADP-bd"/>
</dbReference>
<dbReference type="RefSeq" id="WP_203682494.1">
    <property type="nucleotide sequence ID" value="NZ_BOMW01000044.1"/>
</dbReference>
<proteinExistence type="inferred from homology"/>
<evidence type="ECO:0000313" key="8">
    <source>
        <dbReference type="Proteomes" id="UP000629619"/>
    </source>
</evidence>
<dbReference type="AlphaFoldDB" id="A0A919NA76"/>
<evidence type="ECO:0000256" key="4">
    <source>
        <dbReference type="PIRSR" id="PIRSR000103-1"/>
    </source>
</evidence>
<accession>A0A919NA76</accession>
<dbReference type="InterPro" id="IPR029154">
    <property type="entry name" value="HIBADH-like_NADP-bd"/>
</dbReference>
<dbReference type="PANTHER" id="PTHR43580:SF2">
    <property type="entry name" value="CYTOKINE-LIKE NUCLEAR FACTOR N-PAC"/>
    <property type="match status" value="1"/>
</dbReference>
<dbReference type="Pfam" id="PF03446">
    <property type="entry name" value="NAD_binding_2"/>
    <property type="match status" value="1"/>
</dbReference>
<evidence type="ECO:0000256" key="3">
    <source>
        <dbReference type="ARBA" id="ARBA00023027"/>
    </source>
</evidence>
<protein>
    <submittedName>
        <fullName evidence="7">3-hydroxyisobutyrate dehydrogenase</fullName>
    </submittedName>
</protein>
<dbReference type="GO" id="GO:0016054">
    <property type="term" value="P:organic acid catabolic process"/>
    <property type="evidence" value="ECO:0007669"/>
    <property type="project" value="UniProtKB-ARBA"/>
</dbReference>
<dbReference type="Gene3D" id="3.40.50.720">
    <property type="entry name" value="NAD(P)-binding Rossmann-like Domain"/>
    <property type="match status" value="1"/>
</dbReference>
<dbReference type="GO" id="GO:0050661">
    <property type="term" value="F:NADP binding"/>
    <property type="evidence" value="ECO:0007669"/>
    <property type="project" value="InterPro"/>
</dbReference>
<gene>
    <name evidence="7" type="primary">mmsB_2</name>
    <name evidence="7" type="ORF">Asi03nite_46180</name>
</gene>
<evidence type="ECO:0000256" key="1">
    <source>
        <dbReference type="ARBA" id="ARBA00009080"/>
    </source>
</evidence>
<dbReference type="SUPFAM" id="SSF48179">
    <property type="entry name" value="6-phosphogluconate dehydrogenase C-terminal domain-like"/>
    <property type="match status" value="1"/>
</dbReference>
<dbReference type="SUPFAM" id="SSF51735">
    <property type="entry name" value="NAD(P)-binding Rossmann-fold domains"/>
    <property type="match status" value="1"/>
</dbReference>
<comment type="similarity">
    <text evidence="1">Belongs to the HIBADH-related family.</text>
</comment>
<keyword evidence="3" id="KW-0520">NAD</keyword>
<dbReference type="Gene3D" id="1.10.1040.10">
    <property type="entry name" value="N-(1-d-carboxylethyl)-l-norvaline Dehydrogenase, domain 2"/>
    <property type="match status" value="1"/>
</dbReference>
<dbReference type="InterPro" id="IPR036291">
    <property type="entry name" value="NAD(P)-bd_dom_sf"/>
</dbReference>